<evidence type="ECO:0008006" key="6">
    <source>
        <dbReference type="Google" id="ProtNLM"/>
    </source>
</evidence>
<dbReference type="Proteomes" id="UP000663860">
    <property type="component" value="Unassembled WGS sequence"/>
</dbReference>
<evidence type="ECO:0000313" key="3">
    <source>
        <dbReference type="EMBL" id="CAF0891614.1"/>
    </source>
</evidence>
<protein>
    <recommendedName>
        <fullName evidence="6">B box-type domain-containing protein</fullName>
    </recommendedName>
</protein>
<feature type="coiled-coil region" evidence="1">
    <location>
        <begin position="101"/>
        <end position="149"/>
    </location>
</feature>
<dbReference type="Proteomes" id="UP000663868">
    <property type="component" value="Unassembled WGS sequence"/>
</dbReference>
<evidence type="ECO:0000313" key="4">
    <source>
        <dbReference type="EMBL" id="CAF4177795.1"/>
    </source>
</evidence>
<feature type="region of interest" description="Disordered" evidence="2">
    <location>
        <begin position="476"/>
        <end position="515"/>
    </location>
</feature>
<organism evidence="4 5">
    <name type="scientific">Adineta steineri</name>
    <dbReference type="NCBI Taxonomy" id="433720"/>
    <lineage>
        <taxon>Eukaryota</taxon>
        <taxon>Metazoa</taxon>
        <taxon>Spiralia</taxon>
        <taxon>Gnathifera</taxon>
        <taxon>Rotifera</taxon>
        <taxon>Eurotatoria</taxon>
        <taxon>Bdelloidea</taxon>
        <taxon>Adinetida</taxon>
        <taxon>Adinetidae</taxon>
        <taxon>Adineta</taxon>
    </lineage>
</organism>
<gene>
    <name evidence="3" type="ORF">IZO911_LOCUS11752</name>
    <name evidence="4" type="ORF">KXQ929_LOCUS38770</name>
</gene>
<evidence type="ECO:0000256" key="1">
    <source>
        <dbReference type="SAM" id="Coils"/>
    </source>
</evidence>
<proteinExistence type="predicted"/>
<accession>A0A820A4G3</accession>
<reference evidence="4" key="1">
    <citation type="submission" date="2021-02" db="EMBL/GenBank/DDBJ databases">
        <authorList>
            <person name="Nowell W R."/>
        </authorList>
    </citation>
    <scope>NUCLEOTIDE SEQUENCE</scope>
</reference>
<dbReference type="EMBL" id="CAJNOE010000089">
    <property type="protein sequence ID" value="CAF0891614.1"/>
    <property type="molecule type" value="Genomic_DNA"/>
</dbReference>
<feature type="region of interest" description="Disordered" evidence="2">
    <location>
        <begin position="177"/>
        <end position="217"/>
    </location>
</feature>
<feature type="compositionally biased region" description="Polar residues" evidence="2">
    <location>
        <begin position="177"/>
        <end position="215"/>
    </location>
</feature>
<evidence type="ECO:0000313" key="5">
    <source>
        <dbReference type="Proteomes" id="UP000663868"/>
    </source>
</evidence>
<dbReference type="AlphaFoldDB" id="A0A820A4G3"/>
<dbReference type="EMBL" id="CAJOBB010007087">
    <property type="protein sequence ID" value="CAF4177795.1"/>
    <property type="molecule type" value="Genomic_DNA"/>
</dbReference>
<name>A0A820A4G3_9BILA</name>
<comment type="caution">
    <text evidence="4">The sequence shown here is derived from an EMBL/GenBank/DDBJ whole genome shotgun (WGS) entry which is preliminary data.</text>
</comment>
<feature type="coiled-coil region" evidence="1">
    <location>
        <begin position="406"/>
        <end position="454"/>
    </location>
</feature>
<evidence type="ECO:0000256" key="2">
    <source>
        <dbReference type="SAM" id="MobiDB-lite"/>
    </source>
</evidence>
<sequence length="515" mass="59981">MKCVLCNEKKGITRCEGCGILVCLLCLDKHQKELIQQFQVLMDMRNELKESIDSAETKLKHENKLSCFIEINEWEQEMIKQIQAIAKRTRANIHEIMVKNIVQIRDQFEQLSTTMQQQQKEENYLENELDKVKVQLNQLKETISHINEKVHVKTSNNIDWNTLIHVINNEESIQQNNFQSNQEKQSSVKPKNQQRLESPVQKIQSDTSASQQKSVVTKRDQDNMYLCYNCQQAFQTDRPSSYCPKCENRMQQSGSAGNPIIRPQSRTQLTNADSLACPNASASVPKSPNNRKNCLRCGYLNILIIMKCTACNERNGNTRCEGCHSLFCLSCMNRHHDELLQQFQMLMDMRNELKESIDIAETKSKHENKLPCFNEINEWEQEMIKHIQAIANRTRENLCEIMVKNIVQIRDQFEQLSTTMQQQQKEENYLENELEKVKLQLNQLKETMSHIYEKPRVKTSNNIDWDTLIHVINNENSTQQNNFHTDQEKQSSFRPGIIPPGSIDAMISKPDQPFS</sequence>
<keyword evidence="1" id="KW-0175">Coiled coil</keyword>
<feature type="coiled-coil region" evidence="1">
    <location>
        <begin position="38"/>
        <end position="65"/>
    </location>
</feature>